<organism evidence="7 8">
    <name type="scientific">Limimaricola pyoseonensis</name>
    <dbReference type="NCBI Taxonomy" id="521013"/>
    <lineage>
        <taxon>Bacteria</taxon>
        <taxon>Pseudomonadati</taxon>
        <taxon>Pseudomonadota</taxon>
        <taxon>Alphaproteobacteria</taxon>
        <taxon>Rhodobacterales</taxon>
        <taxon>Paracoccaceae</taxon>
        <taxon>Limimaricola</taxon>
    </lineage>
</organism>
<keyword evidence="3 5" id="KW-0472">Membrane</keyword>
<dbReference type="GO" id="GO:0022857">
    <property type="term" value="F:transmembrane transporter activity"/>
    <property type="evidence" value="ECO:0007669"/>
    <property type="project" value="InterPro"/>
</dbReference>
<feature type="transmembrane region" description="Helical" evidence="5">
    <location>
        <begin position="323"/>
        <end position="342"/>
    </location>
</feature>
<sequence>MLQVLGGVWALLLGMVLIMIGNGMQSTLMGVRGGPEGFSTLSLSIITSGYFVGFLAGSRIAPLMIRHVGHVRVFAALGSFMSAGLILFPLIVEPWLWTLLRVGLGFCLSGVYVTAESWLNNAASNRTRGTVLSAYMVAQMLGMIAAQGALNLADAGGFALFILSSVLVSLSFAPILLSAQPGPPTQVAKPMSLRQLYDRSPLGTVGTFLLGGVFSAQLGMASVYGTAAGFGLREVSLFVAAIFAGALVLQFPIGWLSDRLDRRGLILGVSALGAAACLGGLLLGGGFGPLLVAAFLMGGMASPLYSLLIAYTNDYLEVEDMPAASGGLVFIYGLGAIVGPLATGQIMELVGPDGFWAFLGAVFAAITLYAAWRMTRRPVTAEESRAYLGVVPTASPVAVEAAQEWYAEEAERADEAEAAEAAETGEEATSR</sequence>
<feature type="transmembrane region" description="Helical" evidence="5">
    <location>
        <begin position="265"/>
        <end position="284"/>
    </location>
</feature>
<dbReference type="EMBL" id="FNAT01000013">
    <property type="protein sequence ID" value="SDF39098.1"/>
    <property type="molecule type" value="Genomic_DNA"/>
</dbReference>
<feature type="transmembrane region" description="Helical" evidence="5">
    <location>
        <begin position="235"/>
        <end position="253"/>
    </location>
</feature>
<evidence type="ECO:0000256" key="4">
    <source>
        <dbReference type="SAM" id="MobiDB-lite"/>
    </source>
</evidence>
<feature type="transmembrane region" description="Helical" evidence="5">
    <location>
        <begin position="290"/>
        <end position="311"/>
    </location>
</feature>
<accession>A0A1G7KPB5</accession>
<evidence type="ECO:0000313" key="8">
    <source>
        <dbReference type="Proteomes" id="UP000198922"/>
    </source>
</evidence>
<name>A0A1G7KPB5_9RHOB</name>
<evidence type="ECO:0000259" key="6">
    <source>
        <dbReference type="PROSITE" id="PS50850"/>
    </source>
</evidence>
<gene>
    <name evidence="7" type="ORF">SAMN04488567_0259</name>
</gene>
<proteinExistence type="predicted"/>
<dbReference type="InterPro" id="IPR020846">
    <property type="entry name" value="MFS_dom"/>
</dbReference>
<feature type="transmembrane region" description="Helical" evidence="5">
    <location>
        <begin position="354"/>
        <end position="372"/>
    </location>
</feature>
<keyword evidence="2 5" id="KW-1133">Transmembrane helix</keyword>
<dbReference type="RefSeq" id="WP_090115040.1">
    <property type="nucleotide sequence ID" value="NZ_FNAT01000013.1"/>
</dbReference>
<feature type="transmembrane region" description="Helical" evidence="5">
    <location>
        <begin position="73"/>
        <end position="92"/>
    </location>
</feature>
<evidence type="ECO:0000313" key="7">
    <source>
        <dbReference type="EMBL" id="SDF39098.1"/>
    </source>
</evidence>
<dbReference type="PANTHER" id="PTHR23521:SF3">
    <property type="entry name" value="MFS TRANSPORTER"/>
    <property type="match status" value="1"/>
</dbReference>
<dbReference type="PROSITE" id="PS50850">
    <property type="entry name" value="MFS"/>
    <property type="match status" value="1"/>
</dbReference>
<dbReference type="Pfam" id="PF07690">
    <property type="entry name" value="MFS_1"/>
    <property type="match status" value="1"/>
</dbReference>
<reference evidence="8" key="1">
    <citation type="submission" date="2016-10" db="EMBL/GenBank/DDBJ databases">
        <authorList>
            <person name="Varghese N."/>
            <person name="Submissions S."/>
        </authorList>
    </citation>
    <scope>NUCLEOTIDE SEQUENCE [LARGE SCALE GENOMIC DNA]</scope>
    <source>
        <strain evidence="8">DSM 21424</strain>
    </source>
</reference>
<feature type="transmembrane region" description="Helical" evidence="5">
    <location>
        <begin position="200"/>
        <end position="223"/>
    </location>
</feature>
<feature type="transmembrane region" description="Helical" evidence="5">
    <location>
        <begin position="156"/>
        <end position="179"/>
    </location>
</feature>
<feature type="compositionally biased region" description="Acidic residues" evidence="4">
    <location>
        <begin position="416"/>
        <end position="431"/>
    </location>
</feature>
<dbReference type="InterPro" id="IPR011701">
    <property type="entry name" value="MFS"/>
</dbReference>
<evidence type="ECO:0000256" key="5">
    <source>
        <dbReference type="SAM" id="Phobius"/>
    </source>
</evidence>
<dbReference type="AlphaFoldDB" id="A0A1G7KPB5"/>
<keyword evidence="1 5" id="KW-0812">Transmembrane</keyword>
<feature type="transmembrane region" description="Helical" evidence="5">
    <location>
        <begin position="131"/>
        <end position="150"/>
    </location>
</feature>
<protein>
    <submittedName>
        <fullName evidence="7">Predicted arabinose efflux permease, MFS family</fullName>
    </submittedName>
</protein>
<evidence type="ECO:0000256" key="1">
    <source>
        <dbReference type="ARBA" id="ARBA00022692"/>
    </source>
</evidence>
<feature type="domain" description="Major facilitator superfamily (MFS) profile" evidence="6">
    <location>
        <begin position="157"/>
        <end position="431"/>
    </location>
</feature>
<feature type="transmembrane region" description="Helical" evidence="5">
    <location>
        <begin position="40"/>
        <end position="61"/>
    </location>
</feature>
<feature type="transmembrane region" description="Helical" evidence="5">
    <location>
        <begin position="98"/>
        <end position="119"/>
    </location>
</feature>
<dbReference type="Gene3D" id="1.20.1250.20">
    <property type="entry name" value="MFS general substrate transporter like domains"/>
    <property type="match status" value="2"/>
</dbReference>
<dbReference type="PANTHER" id="PTHR23521">
    <property type="entry name" value="TRANSPORTER MFS SUPERFAMILY"/>
    <property type="match status" value="1"/>
</dbReference>
<dbReference type="InterPro" id="IPR047200">
    <property type="entry name" value="MFS_YcaD-like"/>
</dbReference>
<dbReference type="Proteomes" id="UP000198922">
    <property type="component" value="Unassembled WGS sequence"/>
</dbReference>
<dbReference type="GO" id="GO:0005886">
    <property type="term" value="C:plasma membrane"/>
    <property type="evidence" value="ECO:0007669"/>
    <property type="project" value="TreeGrafter"/>
</dbReference>
<evidence type="ECO:0000256" key="3">
    <source>
        <dbReference type="ARBA" id="ARBA00023136"/>
    </source>
</evidence>
<dbReference type="SUPFAM" id="SSF103473">
    <property type="entry name" value="MFS general substrate transporter"/>
    <property type="match status" value="1"/>
</dbReference>
<evidence type="ECO:0000256" key="2">
    <source>
        <dbReference type="ARBA" id="ARBA00022989"/>
    </source>
</evidence>
<feature type="region of interest" description="Disordered" evidence="4">
    <location>
        <begin position="409"/>
        <end position="431"/>
    </location>
</feature>
<dbReference type="OrthoDB" id="9810614at2"/>
<dbReference type="InterPro" id="IPR036259">
    <property type="entry name" value="MFS_trans_sf"/>
</dbReference>
<keyword evidence="8" id="KW-1185">Reference proteome</keyword>
<dbReference type="CDD" id="cd17477">
    <property type="entry name" value="MFS_YcaD_like"/>
    <property type="match status" value="1"/>
</dbReference>
<dbReference type="STRING" id="521013.SAMN04488567_0259"/>